<dbReference type="RefSeq" id="WP_185789711.1">
    <property type="nucleotide sequence ID" value="NZ_JACLCP010000004.1"/>
</dbReference>
<feature type="chain" id="PRO_5032508324" evidence="2">
    <location>
        <begin position="19"/>
        <end position="813"/>
    </location>
</feature>
<evidence type="ECO:0000256" key="2">
    <source>
        <dbReference type="SAM" id="SignalP"/>
    </source>
</evidence>
<dbReference type="Proteomes" id="UP000533900">
    <property type="component" value="Unassembled WGS sequence"/>
</dbReference>
<dbReference type="InterPro" id="IPR011042">
    <property type="entry name" value="6-blade_b-propeller_TolB-like"/>
</dbReference>
<dbReference type="EMBL" id="JACLCP010000004">
    <property type="protein sequence ID" value="MBC2845989.1"/>
    <property type="molecule type" value="Genomic_DNA"/>
</dbReference>
<gene>
    <name evidence="4" type="ORF">H7F21_12860</name>
</gene>
<proteinExistence type="predicted"/>
<keyword evidence="5" id="KW-1185">Reference proteome</keyword>
<feature type="domain" description="Peptidase S9 prolyl oligopeptidase catalytic" evidence="3">
    <location>
        <begin position="643"/>
        <end position="797"/>
    </location>
</feature>
<evidence type="ECO:0000313" key="5">
    <source>
        <dbReference type="Proteomes" id="UP000533900"/>
    </source>
</evidence>
<name>A0A842IV30_9FLAO</name>
<evidence type="ECO:0000259" key="3">
    <source>
        <dbReference type="Pfam" id="PF00326"/>
    </source>
</evidence>
<dbReference type="Pfam" id="PF00326">
    <property type="entry name" value="Peptidase_S9"/>
    <property type="match status" value="1"/>
</dbReference>
<comment type="caution">
    <text evidence="4">The sequence shown here is derived from an EMBL/GenBank/DDBJ whole genome shotgun (WGS) entry which is preliminary data.</text>
</comment>
<dbReference type="GO" id="GO:0004252">
    <property type="term" value="F:serine-type endopeptidase activity"/>
    <property type="evidence" value="ECO:0007669"/>
    <property type="project" value="TreeGrafter"/>
</dbReference>
<evidence type="ECO:0000313" key="4">
    <source>
        <dbReference type="EMBL" id="MBC2845989.1"/>
    </source>
</evidence>
<dbReference type="PANTHER" id="PTHR42776">
    <property type="entry name" value="SERINE PEPTIDASE S9 FAMILY MEMBER"/>
    <property type="match status" value="1"/>
</dbReference>
<dbReference type="AlphaFoldDB" id="A0A842IV30"/>
<dbReference type="Gene3D" id="2.120.10.30">
    <property type="entry name" value="TolB, C-terminal domain"/>
    <property type="match status" value="1"/>
</dbReference>
<dbReference type="GO" id="GO:0006508">
    <property type="term" value="P:proteolysis"/>
    <property type="evidence" value="ECO:0007669"/>
    <property type="project" value="InterPro"/>
</dbReference>
<sequence>MKSLIKLCAFLFFVSSYAQQSLTYQKPSDEILELADVELAPAVQIDSKGEHMVLLYRNQYKSIQELSETELRLAGLRINPVTNIGSRTNYYTNIKVKKIKDKEAKQVSGLPENARLSGFSWSPDETMIACLNTTAKGVEVWVLNIANASVKRLTDANVNANMRSTINWFKDNQHLLVKMLPNDRKNLIDTAVAVPTGPTVSVSDGAKAQNRTYQDLLKTPNDEFNFEQLARSELKKVSIDGNVQDFLPAAMYRGISFSPDGKFVMVTKIKRPFSYIVTFTRFPSESIMYDAGGNKVKTVNEVPLDEVRPKGFMSTRMGKRNMQWRGDRPATLVWAEALDKGDPAVEVDYRDVVYELNAPFSGKAKEILRTKQRFSGIQWGNDNNAIAYDYWWNTRNLKTYLFNPSNGKSKIISDRNYQDVYSDPGNFVSSKNEFGRYTLNMNGDKLYLMGDGYSKEGQFPFIDEYNIKSGKTKRLYQSEYTDKLESLNYAIDMKKGEILVRIESQKEYPNYYIRNIKKDALTPITSFENPFKSLEEVDKRVVSYKRDDGLDLEGTLYLPLDYKEGEKYPMILWAYPREYKDKASASQSTANPNEFVYPYWGSPIYWVTKGYVVLDDAAFPIVGEGEEEPNDTFRSQLVGNAKAAIDAVDNLGYIDRDKVAVGGHSYGAFMTANLLSHSNLFAAGIARSGAYNRTLTPFGFQSEERSYWDSPETYYTMSPFMHADKMKTPLLLIHGVADNNSGTYPLQSERYFNALKGLGAPVRLVMLPKESHGYRAKESIMHMLWEQDQWLDKHVKNKKKEEQKIEKEETIKN</sequence>
<dbReference type="InterPro" id="IPR029058">
    <property type="entry name" value="AB_hydrolase_fold"/>
</dbReference>
<organism evidence="4 5">
    <name type="scientific">Winogradskyella flava</name>
    <dbReference type="NCBI Taxonomy" id="1884876"/>
    <lineage>
        <taxon>Bacteria</taxon>
        <taxon>Pseudomonadati</taxon>
        <taxon>Bacteroidota</taxon>
        <taxon>Flavobacteriia</taxon>
        <taxon>Flavobacteriales</taxon>
        <taxon>Flavobacteriaceae</taxon>
        <taxon>Winogradskyella</taxon>
    </lineage>
</organism>
<dbReference type="Gene3D" id="3.40.50.1820">
    <property type="entry name" value="alpha/beta hydrolase"/>
    <property type="match status" value="1"/>
</dbReference>
<accession>A0A842IV30</accession>
<dbReference type="SUPFAM" id="SSF53474">
    <property type="entry name" value="alpha/beta-Hydrolases"/>
    <property type="match status" value="1"/>
</dbReference>
<keyword evidence="2" id="KW-0732">Signal</keyword>
<protein>
    <submittedName>
        <fullName evidence="4">S9 family peptidase</fullName>
    </submittedName>
</protein>
<evidence type="ECO:0000256" key="1">
    <source>
        <dbReference type="ARBA" id="ARBA00022801"/>
    </source>
</evidence>
<dbReference type="SUPFAM" id="SSF82171">
    <property type="entry name" value="DPP6 N-terminal domain-like"/>
    <property type="match status" value="1"/>
</dbReference>
<reference evidence="4" key="1">
    <citation type="submission" date="2020-08" db="EMBL/GenBank/DDBJ databases">
        <title>Winogradskyella ouciana sp. nov., isolated from the hadal seawater of the Mariana Trench.</title>
        <authorList>
            <person name="He X."/>
        </authorList>
    </citation>
    <scope>NUCLEOTIDE SEQUENCE [LARGE SCALE GENOMIC DNA]</scope>
    <source>
        <strain evidence="4">KCTC 52348</strain>
    </source>
</reference>
<keyword evidence="1" id="KW-0378">Hydrolase</keyword>
<feature type="signal peptide" evidence="2">
    <location>
        <begin position="1"/>
        <end position="18"/>
    </location>
</feature>
<dbReference type="InterPro" id="IPR001375">
    <property type="entry name" value="Peptidase_S9_cat"/>
</dbReference>
<dbReference type="PANTHER" id="PTHR42776:SF28">
    <property type="entry name" value="GLUTAMYL ENDOPEPTIDASE, CHLOROPLASTIC-RELATED"/>
    <property type="match status" value="1"/>
</dbReference>